<protein>
    <submittedName>
        <fullName evidence="2">Protein phosphatase</fullName>
    </submittedName>
</protein>
<evidence type="ECO:0000256" key="1">
    <source>
        <dbReference type="SAM" id="Coils"/>
    </source>
</evidence>
<feature type="coiled-coil region" evidence="1">
    <location>
        <begin position="17"/>
        <end position="44"/>
    </location>
</feature>
<reference evidence="2" key="1">
    <citation type="submission" date="2018-10" db="EMBL/GenBank/DDBJ databases">
        <title>Schaedlerella arabinophila gen. nov. sp. nov., isolated from the mouse intestinal tract and comparative analysis with the genome of the closely related altered Schaedler flora strain ASF502.</title>
        <authorList>
            <person name="Miyake S."/>
            <person name="Soh M."/>
            <person name="Seedorf H."/>
        </authorList>
    </citation>
    <scope>NUCLEOTIDE SEQUENCE [LARGE SCALE GENOMIC DNA]</scope>
    <source>
        <strain evidence="2">DSM 106076</strain>
    </source>
</reference>
<keyword evidence="1" id="KW-0175">Coiled coil</keyword>
<dbReference type="EMBL" id="RHJS01000002">
    <property type="protein sequence ID" value="RRK35536.1"/>
    <property type="molecule type" value="Genomic_DNA"/>
</dbReference>
<accession>A0A3R8L5N6</accession>
<evidence type="ECO:0000313" key="2">
    <source>
        <dbReference type="EMBL" id="RRK35536.1"/>
    </source>
</evidence>
<dbReference type="Proteomes" id="UP000274920">
    <property type="component" value="Unassembled WGS sequence"/>
</dbReference>
<name>A0A3R8L5N6_9FIRM</name>
<sequence>MMDEEMSVAELLVQKAEENQTRKIIDILNEAEDLEDAKETVKALLIK</sequence>
<dbReference type="AlphaFoldDB" id="A0A3R8L5N6"/>
<proteinExistence type="predicted"/>
<comment type="caution">
    <text evidence="2">The sequence shown here is derived from an EMBL/GenBank/DDBJ whole genome shotgun (WGS) entry which is preliminary data.</text>
</comment>
<gene>
    <name evidence="2" type="ORF">EBB54_25750</name>
</gene>
<keyword evidence="3" id="KW-1185">Reference proteome</keyword>
<evidence type="ECO:0000313" key="3">
    <source>
        <dbReference type="Proteomes" id="UP000274920"/>
    </source>
</evidence>
<organism evidence="2 3">
    <name type="scientific">Schaedlerella arabinosiphila</name>
    <dbReference type="NCBI Taxonomy" id="2044587"/>
    <lineage>
        <taxon>Bacteria</taxon>
        <taxon>Bacillati</taxon>
        <taxon>Bacillota</taxon>
        <taxon>Clostridia</taxon>
        <taxon>Lachnospirales</taxon>
        <taxon>Lachnospiraceae</taxon>
        <taxon>Schaedlerella</taxon>
    </lineage>
</organism>